<dbReference type="InterPro" id="IPR041667">
    <property type="entry name" value="Cupin_8"/>
</dbReference>
<evidence type="ECO:0000313" key="2">
    <source>
        <dbReference type="EMBL" id="THH31665.1"/>
    </source>
</evidence>
<dbReference type="EMBL" id="SGPM01000041">
    <property type="protein sequence ID" value="THH31665.1"/>
    <property type="molecule type" value="Genomic_DNA"/>
</dbReference>
<keyword evidence="3" id="KW-1185">Reference proteome</keyword>
<evidence type="ECO:0000259" key="1">
    <source>
        <dbReference type="PROSITE" id="PS51184"/>
    </source>
</evidence>
<gene>
    <name evidence="2" type="ORF">EUX98_g2560</name>
</gene>
<dbReference type="SUPFAM" id="SSF51197">
    <property type="entry name" value="Clavaminate synthase-like"/>
    <property type="match status" value="1"/>
</dbReference>
<reference evidence="2 3" key="1">
    <citation type="submission" date="2019-02" db="EMBL/GenBank/DDBJ databases">
        <title>Genome sequencing of the rare red list fungi Antrodiella citrinella (Flaviporus citrinellus).</title>
        <authorList>
            <person name="Buettner E."/>
            <person name="Kellner H."/>
        </authorList>
    </citation>
    <scope>NUCLEOTIDE SEQUENCE [LARGE SCALE GENOMIC DNA]</scope>
    <source>
        <strain evidence="2 3">DSM 108506</strain>
    </source>
</reference>
<dbReference type="AlphaFoldDB" id="A0A4S4N058"/>
<accession>A0A4S4N058</accession>
<dbReference type="Gene3D" id="2.60.120.650">
    <property type="entry name" value="Cupin"/>
    <property type="match status" value="1"/>
</dbReference>
<protein>
    <recommendedName>
        <fullName evidence="1">JmjC domain-containing protein</fullName>
    </recommendedName>
</protein>
<evidence type="ECO:0000313" key="3">
    <source>
        <dbReference type="Proteomes" id="UP000308730"/>
    </source>
</evidence>
<organism evidence="2 3">
    <name type="scientific">Antrodiella citrinella</name>
    <dbReference type="NCBI Taxonomy" id="2447956"/>
    <lineage>
        <taxon>Eukaryota</taxon>
        <taxon>Fungi</taxon>
        <taxon>Dikarya</taxon>
        <taxon>Basidiomycota</taxon>
        <taxon>Agaricomycotina</taxon>
        <taxon>Agaricomycetes</taxon>
        <taxon>Polyporales</taxon>
        <taxon>Steccherinaceae</taxon>
        <taxon>Antrodiella</taxon>
    </lineage>
</organism>
<dbReference type="PANTHER" id="PTHR12461">
    <property type="entry name" value="HYPOXIA-INDUCIBLE FACTOR 1 ALPHA INHIBITOR-RELATED"/>
    <property type="match status" value="1"/>
</dbReference>
<dbReference type="Pfam" id="PF13621">
    <property type="entry name" value="Cupin_8"/>
    <property type="match status" value="1"/>
</dbReference>
<sequence>MLVTIAKLRRSRHHSALIPTAHAVVRKYSHAGAAPREIKIRAVPRLPPPQNTDLASLSTPVIWGTAPQRGRAAALMAALRHGADRLVEVELGRYDDPSSAGFDRVTMSLGQYLDWLGLLSSPGNAGRNQIDEKQVYLAQWRGADEVQSVLGVVKPPPALWSLMNKDNVDLYQTSFFIGPHEAVTPLHYDPYMNCFHLQAVSDPARFAKHVFLLPPSVSAIVRPDPRTRMQRNTSHIGFHLRSAGDSSTPHQGETLFIPRGWWHRVENVSLDGEPAEEASGGWTAGVAWWFLLRTQS</sequence>
<proteinExistence type="predicted"/>
<comment type="caution">
    <text evidence="2">The sequence shown here is derived from an EMBL/GenBank/DDBJ whole genome shotgun (WGS) entry which is preliminary data.</text>
</comment>
<dbReference type="OrthoDB" id="424465at2759"/>
<name>A0A4S4N058_9APHY</name>
<feature type="domain" description="JmjC" evidence="1">
    <location>
        <begin position="128"/>
        <end position="296"/>
    </location>
</feature>
<dbReference type="PANTHER" id="PTHR12461:SF105">
    <property type="entry name" value="HYPOXIA-INDUCIBLE FACTOR 1-ALPHA INHIBITOR"/>
    <property type="match status" value="1"/>
</dbReference>
<dbReference type="PROSITE" id="PS51184">
    <property type="entry name" value="JMJC"/>
    <property type="match status" value="1"/>
</dbReference>
<dbReference type="InterPro" id="IPR003347">
    <property type="entry name" value="JmjC_dom"/>
</dbReference>
<dbReference type="Proteomes" id="UP000308730">
    <property type="component" value="Unassembled WGS sequence"/>
</dbReference>